<keyword evidence="5 12" id="KW-0813">Transport</keyword>
<dbReference type="NCBIfam" id="TIGR03141">
    <property type="entry name" value="cytochro_ccmD"/>
    <property type="match status" value="1"/>
</dbReference>
<evidence type="ECO:0000256" key="10">
    <source>
        <dbReference type="ARBA" id="ARBA00022989"/>
    </source>
</evidence>
<keyword evidence="15" id="KW-1185">Reference proteome</keyword>
<accession>A0ABV8U5H3</accession>
<evidence type="ECO:0000256" key="12">
    <source>
        <dbReference type="RuleBase" id="RU363101"/>
    </source>
</evidence>
<evidence type="ECO:0000256" key="6">
    <source>
        <dbReference type="ARBA" id="ARBA00022475"/>
    </source>
</evidence>
<keyword evidence="7 12" id="KW-0997">Cell inner membrane</keyword>
<feature type="transmembrane region" description="Helical" evidence="12">
    <location>
        <begin position="12"/>
        <end position="33"/>
    </location>
</feature>
<evidence type="ECO:0000256" key="9">
    <source>
        <dbReference type="ARBA" id="ARBA00022748"/>
    </source>
</evidence>
<keyword evidence="10 12" id="KW-1133">Transmembrane helix</keyword>
<dbReference type="RefSeq" id="WP_068150971.1">
    <property type="nucleotide sequence ID" value="NZ_JBHSCR010000001.1"/>
</dbReference>
<dbReference type="EMBL" id="JBHSCR010000001">
    <property type="protein sequence ID" value="MFC4346442.1"/>
    <property type="molecule type" value="Genomic_DNA"/>
</dbReference>
<evidence type="ECO:0000256" key="11">
    <source>
        <dbReference type="ARBA" id="ARBA00023136"/>
    </source>
</evidence>
<organism evidence="14 15">
    <name type="scientific">Kordiimonas lipolytica</name>
    <dbReference type="NCBI Taxonomy" id="1662421"/>
    <lineage>
        <taxon>Bacteria</taxon>
        <taxon>Pseudomonadati</taxon>
        <taxon>Pseudomonadota</taxon>
        <taxon>Alphaproteobacteria</taxon>
        <taxon>Kordiimonadales</taxon>
        <taxon>Kordiimonadaceae</taxon>
        <taxon>Kordiimonas</taxon>
    </lineage>
</organism>
<dbReference type="Pfam" id="PF04995">
    <property type="entry name" value="CcmD"/>
    <property type="match status" value="1"/>
</dbReference>
<name>A0ABV8U5H3_9PROT</name>
<feature type="region of interest" description="Disordered" evidence="13">
    <location>
        <begin position="40"/>
        <end position="59"/>
    </location>
</feature>
<evidence type="ECO:0000256" key="13">
    <source>
        <dbReference type="SAM" id="MobiDB-lite"/>
    </source>
</evidence>
<comment type="subcellular location">
    <subcellularLocation>
        <location evidence="2 12">Cell inner membrane</location>
        <topology evidence="2 12">Single-pass membrane protein</topology>
    </subcellularLocation>
</comment>
<evidence type="ECO:0000256" key="7">
    <source>
        <dbReference type="ARBA" id="ARBA00022519"/>
    </source>
</evidence>
<keyword evidence="6 12" id="KW-1003">Cell membrane</keyword>
<evidence type="ECO:0000313" key="14">
    <source>
        <dbReference type="EMBL" id="MFC4346442.1"/>
    </source>
</evidence>
<evidence type="ECO:0000256" key="2">
    <source>
        <dbReference type="ARBA" id="ARBA00004377"/>
    </source>
</evidence>
<evidence type="ECO:0000256" key="4">
    <source>
        <dbReference type="ARBA" id="ARBA00016461"/>
    </source>
</evidence>
<sequence length="59" mass="6379">MTDLFDMGSVGPFVWGAYGVTAVGLVALLVMSLRANKAAAEQVERMRPKRRKKPTAGDN</sequence>
<comment type="caution">
    <text evidence="14">The sequence shown here is derived from an EMBL/GenBank/DDBJ whole genome shotgun (WGS) entry which is preliminary data.</text>
</comment>
<keyword evidence="11 12" id="KW-0472">Membrane</keyword>
<keyword evidence="9 12" id="KW-0201">Cytochrome c-type biogenesis</keyword>
<reference evidence="15" key="1">
    <citation type="journal article" date="2019" name="Int. J. Syst. Evol. Microbiol.">
        <title>The Global Catalogue of Microorganisms (GCM) 10K type strain sequencing project: providing services to taxonomists for standard genome sequencing and annotation.</title>
        <authorList>
            <consortium name="The Broad Institute Genomics Platform"/>
            <consortium name="The Broad Institute Genome Sequencing Center for Infectious Disease"/>
            <person name="Wu L."/>
            <person name="Ma J."/>
        </authorList>
    </citation>
    <scope>NUCLEOTIDE SEQUENCE [LARGE SCALE GENOMIC DNA]</scope>
    <source>
        <strain evidence="15">CGMCC 1.15304</strain>
    </source>
</reference>
<dbReference type="Proteomes" id="UP001595776">
    <property type="component" value="Unassembled WGS sequence"/>
</dbReference>
<feature type="compositionally biased region" description="Basic residues" evidence="13">
    <location>
        <begin position="47"/>
        <end position="59"/>
    </location>
</feature>
<dbReference type="InterPro" id="IPR007078">
    <property type="entry name" value="Haem_export_protD_CcmD"/>
</dbReference>
<comment type="similarity">
    <text evidence="3 12">Belongs to the CcmD/CycX/HelD family.</text>
</comment>
<keyword evidence="8 12" id="KW-0812">Transmembrane</keyword>
<evidence type="ECO:0000256" key="3">
    <source>
        <dbReference type="ARBA" id="ARBA00008741"/>
    </source>
</evidence>
<gene>
    <name evidence="14" type="primary">ccmD</name>
    <name evidence="14" type="ORF">ACFO5Q_01110</name>
</gene>
<proteinExistence type="inferred from homology"/>
<evidence type="ECO:0000256" key="1">
    <source>
        <dbReference type="ARBA" id="ARBA00002442"/>
    </source>
</evidence>
<evidence type="ECO:0000256" key="8">
    <source>
        <dbReference type="ARBA" id="ARBA00022692"/>
    </source>
</evidence>
<evidence type="ECO:0000256" key="5">
    <source>
        <dbReference type="ARBA" id="ARBA00022448"/>
    </source>
</evidence>
<evidence type="ECO:0000313" key="15">
    <source>
        <dbReference type="Proteomes" id="UP001595776"/>
    </source>
</evidence>
<comment type="function">
    <text evidence="1 12">Required for the export of heme to the periplasm for the biogenesis of c-type cytochromes.</text>
</comment>
<protein>
    <recommendedName>
        <fullName evidence="4 12">Heme exporter protein D</fullName>
    </recommendedName>
</protein>